<proteinExistence type="predicted"/>
<reference evidence="1 2" key="1">
    <citation type="submission" date="2020-10" db="EMBL/GenBank/DDBJ databases">
        <title>ChiBAC.</title>
        <authorList>
            <person name="Zenner C."/>
            <person name="Hitch T.C.A."/>
            <person name="Clavel T."/>
        </authorList>
    </citation>
    <scope>NUCLEOTIDE SEQUENCE [LARGE SCALE GENOMIC DNA]</scope>
    <source>
        <strain evidence="1 2">DSM 108991</strain>
    </source>
</reference>
<sequence>MAMKKCRNVLLIIISLYCMTVIGCDKEQEIKVSTDDIEVGVIETKGNKEESRIIFYDNKLNEIGVLPLEFATVGDIFYTPLVLRDELYIIPQGYANKKDEEKVLEINLTDLDIEEYSIEQIAMNSIAVADNYIFTCNNLNGVSYINRCNMNNESTKTVEIPDVYVSNLICENDTLYAFVTKTPENGITPAFLYQYDEELKLLGSIDISECGTNQYKAVGYKDYIFFTSLSDSTDNPTNTVGKFNTVTNSLEIIYLEQKHALDLAIYDGCLYVSHYDLVQKVGGGMSVYDLETKKIENYHFEHGMEQMAIMNEKIYILSDWKIYVYDINNISDMTPIRSIEVSSMDKEFSYLSGMFTVDNRLD</sequence>
<dbReference type="EMBL" id="JADCKL010000003">
    <property type="protein sequence ID" value="MBE5062749.1"/>
    <property type="molecule type" value="Genomic_DNA"/>
</dbReference>
<organism evidence="1 2">
    <name type="scientific">Claveliimonas monacensis</name>
    <dbReference type="NCBI Taxonomy" id="2779351"/>
    <lineage>
        <taxon>Bacteria</taxon>
        <taxon>Bacillati</taxon>
        <taxon>Bacillota</taxon>
        <taxon>Clostridia</taxon>
        <taxon>Lachnospirales</taxon>
        <taxon>Lachnospiraceae</taxon>
        <taxon>Claveliimonas</taxon>
    </lineage>
</organism>
<evidence type="ECO:0008006" key="3">
    <source>
        <dbReference type="Google" id="ProtNLM"/>
    </source>
</evidence>
<dbReference type="Proteomes" id="UP000758652">
    <property type="component" value="Unassembled WGS sequence"/>
</dbReference>
<comment type="caution">
    <text evidence="1">The sequence shown here is derived from an EMBL/GenBank/DDBJ whole genome shotgun (WGS) entry which is preliminary data.</text>
</comment>
<dbReference type="PROSITE" id="PS51257">
    <property type="entry name" value="PROKAR_LIPOPROTEIN"/>
    <property type="match status" value="1"/>
</dbReference>
<evidence type="ECO:0000313" key="2">
    <source>
        <dbReference type="Proteomes" id="UP000758652"/>
    </source>
</evidence>
<name>A0ABR9RIF4_9FIRM</name>
<dbReference type="SUPFAM" id="SSF63825">
    <property type="entry name" value="YWTD domain"/>
    <property type="match status" value="1"/>
</dbReference>
<evidence type="ECO:0000313" key="1">
    <source>
        <dbReference type="EMBL" id="MBE5062749.1"/>
    </source>
</evidence>
<accession>A0ABR9RIF4</accession>
<protein>
    <recommendedName>
        <fullName evidence="3">Lipoprotein</fullName>
    </recommendedName>
</protein>
<keyword evidence="2" id="KW-1185">Reference proteome</keyword>
<gene>
    <name evidence="1" type="ORF">INF30_05685</name>
</gene>